<evidence type="ECO:0000313" key="2">
    <source>
        <dbReference type="EMBL" id="CAL4793167.1"/>
    </source>
</evidence>
<sequence>TARYFLLNGNAGNSFAEQYSSGYPEGCAMSCFAMDLADLVFHLCMRACSQMTTPIAYVDNIELMESAVDLEATTVYGKRHRITGALDRLSSIKPLWDLLKHLPDAEWKKLQIRQQCIWANWFKCGATSWRSTRNPNQRPFGTSIKVFTLVGWSVEVPGFYDHYGFWVSFLDTTDGILRSLAEDAWGQYLAHEVTNRKDFSDCSPLISWLLDVYSEDWNKEWAAYKLSLEHPAIVERRTLDPKLTRVDLFTDGSLRQNDDKAELQALTSLVRWLYGVIAPMLQLDSINFYKIGMTFQKMLKMDCGSRCQLSPLAQHIAAHQLGWIEEDPVDAWPAEWNDGADQEGSRGSPFLRGPLFLVGRERLLAEHHGMCQQLTQLQKLHLDISEFRLR</sequence>
<dbReference type="Proteomes" id="UP001152797">
    <property type="component" value="Unassembled WGS sequence"/>
</dbReference>
<evidence type="ECO:0000313" key="1">
    <source>
        <dbReference type="EMBL" id="CAI4005855.1"/>
    </source>
</evidence>
<organism evidence="1">
    <name type="scientific">Cladocopium goreaui</name>
    <dbReference type="NCBI Taxonomy" id="2562237"/>
    <lineage>
        <taxon>Eukaryota</taxon>
        <taxon>Sar</taxon>
        <taxon>Alveolata</taxon>
        <taxon>Dinophyceae</taxon>
        <taxon>Suessiales</taxon>
        <taxon>Symbiodiniaceae</taxon>
        <taxon>Cladocopium</taxon>
    </lineage>
</organism>
<gene>
    <name evidence="1" type="ORF">C1SCF055_LOCUS31542</name>
</gene>
<protein>
    <submittedName>
        <fullName evidence="1">Uncharacterized protein</fullName>
    </submittedName>
</protein>
<name>A0A9P1D8S9_9DINO</name>
<feature type="non-terminal residue" evidence="1">
    <location>
        <position position="390"/>
    </location>
</feature>
<comment type="caution">
    <text evidence="1">The sequence shown here is derived from an EMBL/GenBank/DDBJ whole genome shotgun (WGS) entry which is preliminary data.</text>
</comment>
<dbReference type="EMBL" id="CAMXCT010003708">
    <property type="protein sequence ID" value="CAI4005855.1"/>
    <property type="molecule type" value="Genomic_DNA"/>
</dbReference>
<reference evidence="2 3" key="2">
    <citation type="submission" date="2024-05" db="EMBL/GenBank/DDBJ databases">
        <authorList>
            <person name="Chen Y."/>
            <person name="Shah S."/>
            <person name="Dougan E. K."/>
            <person name="Thang M."/>
            <person name="Chan C."/>
        </authorList>
    </citation>
    <scope>NUCLEOTIDE SEQUENCE [LARGE SCALE GENOMIC DNA]</scope>
</reference>
<keyword evidence="3" id="KW-1185">Reference proteome</keyword>
<dbReference type="AlphaFoldDB" id="A0A9P1D8S9"/>
<proteinExistence type="predicted"/>
<reference evidence="1" key="1">
    <citation type="submission" date="2022-10" db="EMBL/GenBank/DDBJ databases">
        <authorList>
            <person name="Chen Y."/>
            <person name="Dougan E. K."/>
            <person name="Chan C."/>
            <person name="Rhodes N."/>
            <person name="Thang M."/>
        </authorList>
    </citation>
    <scope>NUCLEOTIDE SEQUENCE</scope>
</reference>
<accession>A0A9P1D8S9</accession>
<dbReference type="EMBL" id="CAMXCT020003708">
    <property type="protein sequence ID" value="CAL1159230.1"/>
    <property type="molecule type" value="Genomic_DNA"/>
</dbReference>
<dbReference type="EMBL" id="CAMXCT030003708">
    <property type="protein sequence ID" value="CAL4793167.1"/>
    <property type="molecule type" value="Genomic_DNA"/>
</dbReference>
<evidence type="ECO:0000313" key="3">
    <source>
        <dbReference type="Proteomes" id="UP001152797"/>
    </source>
</evidence>